<name>A0A2I7GEQ6_9RHOB</name>
<keyword evidence="10" id="KW-1185">Reference proteome</keyword>
<keyword evidence="1" id="KW-0678">Repressor</keyword>
<evidence type="ECO:0000313" key="9">
    <source>
        <dbReference type="Proteomes" id="UP000236447"/>
    </source>
</evidence>
<dbReference type="GO" id="GO:0000976">
    <property type="term" value="F:transcription cis-regulatory region binding"/>
    <property type="evidence" value="ECO:0007669"/>
    <property type="project" value="TreeGrafter"/>
</dbReference>
<dbReference type="AlphaFoldDB" id="A0A2I7GEQ6"/>
<geneLocation type="plasmid" evidence="9">
    <name>pp88_a</name>
</geneLocation>
<dbReference type="SUPFAM" id="SSF46689">
    <property type="entry name" value="Homeodomain-like"/>
    <property type="match status" value="1"/>
</dbReference>
<dbReference type="Proteomes" id="UP000236536">
    <property type="component" value="Plasmid pP66_a"/>
</dbReference>
<dbReference type="PANTHER" id="PTHR30055">
    <property type="entry name" value="HTH-TYPE TRANSCRIPTIONAL REGULATOR RUTR"/>
    <property type="match status" value="1"/>
</dbReference>
<evidence type="ECO:0000313" key="7">
    <source>
        <dbReference type="EMBL" id="AUQ96688.1"/>
    </source>
</evidence>
<evidence type="ECO:0000256" key="1">
    <source>
        <dbReference type="ARBA" id="ARBA00022491"/>
    </source>
</evidence>
<accession>A0A2I7GEQ6</accession>
<feature type="DNA-binding region" description="H-T-H motif" evidence="5">
    <location>
        <begin position="38"/>
        <end position="57"/>
    </location>
</feature>
<dbReference type="RefSeq" id="WP_076620520.1">
    <property type="nucleotide sequence ID" value="NZ_CP010600.1"/>
</dbReference>
<evidence type="ECO:0000313" key="10">
    <source>
        <dbReference type="Proteomes" id="UP000236536"/>
    </source>
</evidence>
<dbReference type="InterPro" id="IPR039538">
    <property type="entry name" value="BetI_C"/>
</dbReference>
<protein>
    <submittedName>
        <fullName evidence="8">Transcriptional regulator, TetR family</fullName>
    </submittedName>
</protein>
<dbReference type="EMBL" id="CP010726">
    <property type="protein sequence ID" value="AUR01199.1"/>
    <property type="molecule type" value="Genomic_DNA"/>
</dbReference>
<evidence type="ECO:0000256" key="4">
    <source>
        <dbReference type="ARBA" id="ARBA00023163"/>
    </source>
</evidence>
<evidence type="ECO:0000256" key="5">
    <source>
        <dbReference type="PROSITE-ProRule" id="PRU00335"/>
    </source>
</evidence>
<evidence type="ECO:0000259" key="6">
    <source>
        <dbReference type="PROSITE" id="PS50977"/>
    </source>
</evidence>
<dbReference type="InterPro" id="IPR036271">
    <property type="entry name" value="Tet_transcr_reg_TetR-rel_C_sf"/>
</dbReference>
<geneLocation type="plasmid" evidence="8">
    <name>pP88_a</name>
</geneLocation>
<reference evidence="7 10" key="3">
    <citation type="journal article" date="2017" name="Int. J. Syst. Evol. Microbiol.">
        <title>Adaptation of Surface-Associated Bacteria to the Open Ocean: A Genomically Distinct Subpopulation of Phaeobacter gallaeciensis Colonizes Pacific Mesozooplankton.</title>
        <authorList>
            <person name="Freese H.M."/>
            <person name="Methner A."/>
            <person name="Overmann J."/>
        </authorList>
    </citation>
    <scope>NUCLEOTIDE SEQUENCE [LARGE SCALE GENOMIC DNA]</scope>
    <source>
        <strain evidence="7 10">P66</strain>
        <plasmid evidence="7 10">pP66_a</plasmid>
    </source>
</reference>
<evidence type="ECO:0000256" key="2">
    <source>
        <dbReference type="ARBA" id="ARBA00023015"/>
    </source>
</evidence>
<dbReference type="Pfam" id="PF13977">
    <property type="entry name" value="TetR_C_6"/>
    <property type="match status" value="1"/>
</dbReference>
<dbReference type="InterPro" id="IPR001647">
    <property type="entry name" value="HTH_TetR"/>
</dbReference>
<geneLocation type="plasmid" evidence="7 10">
    <name>pP66_a</name>
</geneLocation>
<dbReference type="InterPro" id="IPR009057">
    <property type="entry name" value="Homeodomain-like_sf"/>
</dbReference>
<dbReference type="PRINTS" id="PR00455">
    <property type="entry name" value="HTHTETR"/>
</dbReference>
<dbReference type="SUPFAM" id="SSF48498">
    <property type="entry name" value="Tetracyclin repressor-like, C-terminal domain"/>
    <property type="match status" value="1"/>
</dbReference>
<keyword evidence="8" id="KW-0614">Plasmid</keyword>
<dbReference type="EMBL" id="CP010706">
    <property type="protein sequence ID" value="AUQ96688.1"/>
    <property type="molecule type" value="Genomic_DNA"/>
</dbReference>
<keyword evidence="4" id="KW-0804">Transcription</keyword>
<keyword evidence="2" id="KW-0805">Transcription regulation</keyword>
<sequence length="202" mass="22357">MSDGQRKPTRIETTAKRRQQILEAAIMCFLETGYHQTGVRDIANRAGVSLGNLYNHFPGKHDVLVEIAALERAELAPFIDGLAQPRAPMKLLENFVKAYAKYLAVPENVILGLEITSEAIRKPDIARLFLANRNALVVALAKVLERGTNAGEMRGQLAPDETAQMIVELIEGSAYRSVLDKVPMRHLRSSLLDFILAAVRPD</sequence>
<evidence type="ECO:0000313" key="8">
    <source>
        <dbReference type="EMBL" id="AUR01199.1"/>
    </source>
</evidence>
<keyword evidence="3 5" id="KW-0238">DNA-binding</keyword>
<dbReference type="Gene3D" id="1.10.357.10">
    <property type="entry name" value="Tetracycline Repressor, domain 2"/>
    <property type="match status" value="1"/>
</dbReference>
<reference evidence="8 9" key="1">
    <citation type="journal article" date="2017" name="Front. Microbiol.">
        <title>Phaeobacter piscinae sp. nov., a species of the Roseobacter group and potential aquaculture probiont.</title>
        <authorList>
            <person name="Sonnenschein E.C."/>
            <person name="Phippen C.B.W."/>
            <person name="Nielsen K.F."/>
            <person name="Mateiu R.V."/>
            <person name="Melchiorsen J."/>
            <person name="Gram L."/>
            <person name="Overmann J."/>
            <person name="Freese H.M."/>
        </authorList>
    </citation>
    <scope>NUCLEOTIDE SEQUENCE [LARGE SCALE GENOMIC DNA]</scope>
    <source>
        <strain evidence="8 9">P88</strain>
        <plasmid evidence="9">pp88_a</plasmid>
        <plasmid evidence="8">pP88_a</plasmid>
    </source>
</reference>
<evidence type="ECO:0000256" key="3">
    <source>
        <dbReference type="ARBA" id="ARBA00023125"/>
    </source>
</evidence>
<dbReference type="GO" id="GO:0003700">
    <property type="term" value="F:DNA-binding transcription factor activity"/>
    <property type="evidence" value="ECO:0007669"/>
    <property type="project" value="TreeGrafter"/>
</dbReference>
<dbReference type="PANTHER" id="PTHR30055:SF234">
    <property type="entry name" value="HTH-TYPE TRANSCRIPTIONAL REGULATOR BETI"/>
    <property type="match status" value="1"/>
</dbReference>
<dbReference type="Pfam" id="PF00440">
    <property type="entry name" value="TetR_N"/>
    <property type="match status" value="1"/>
</dbReference>
<gene>
    <name evidence="7" type="ORF">PhaeoP66_03962</name>
    <name evidence="8" type="ORF">PhaeoP88_03887</name>
</gene>
<reference evidence="9 10" key="2">
    <citation type="journal article" date="2017" name="Genome Biol. Evol.">
        <title>Trajectories and Drivers of Genome Evolution in Surface-Associated Marine Phaeobacter.</title>
        <authorList>
            <person name="Freese H.M."/>
            <person name="Sikorski J."/>
            <person name="Bunk B."/>
            <person name="Scheuner C."/>
            <person name="Meier-Kolthoff J.P."/>
            <person name="Sproer C."/>
            <person name="Gram L."/>
            <person name="Overmann J."/>
        </authorList>
    </citation>
    <scope>NUCLEOTIDE SEQUENCE [LARGE SCALE GENOMIC DNA]</scope>
    <source>
        <strain evidence="7 10">P66</strain>
        <strain evidence="8 9">P88</strain>
        <plasmid evidence="7 10">pP66_a</plasmid>
        <plasmid evidence="9">pp88_a</plasmid>
        <plasmid evidence="8">pP88_a</plasmid>
    </source>
</reference>
<organism evidence="8 9">
    <name type="scientific">Phaeobacter inhibens</name>
    <dbReference type="NCBI Taxonomy" id="221822"/>
    <lineage>
        <taxon>Bacteria</taxon>
        <taxon>Pseudomonadati</taxon>
        <taxon>Pseudomonadota</taxon>
        <taxon>Alphaproteobacteria</taxon>
        <taxon>Rhodobacterales</taxon>
        <taxon>Roseobacteraceae</taxon>
        <taxon>Phaeobacter</taxon>
    </lineage>
</organism>
<dbReference type="InterPro" id="IPR050109">
    <property type="entry name" value="HTH-type_TetR-like_transc_reg"/>
</dbReference>
<dbReference type="PROSITE" id="PS50977">
    <property type="entry name" value="HTH_TETR_2"/>
    <property type="match status" value="1"/>
</dbReference>
<dbReference type="Proteomes" id="UP000236447">
    <property type="component" value="Plasmid pP88_a"/>
</dbReference>
<feature type="domain" description="HTH tetR-type" evidence="6">
    <location>
        <begin position="15"/>
        <end position="75"/>
    </location>
</feature>
<proteinExistence type="predicted"/>